<dbReference type="Proteomes" id="UP000594262">
    <property type="component" value="Unplaced"/>
</dbReference>
<dbReference type="Pfam" id="PF00090">
    <property type="entry name" value="TSP_1"/>
    <property type="match status" value="1"/>
</dbReference>
<dbReference type="EnsemblMetazoa" id="CLYHEMT013127.1">
    <property type="protein sequence ID" value="CLYHEMP013127.1"/>
    <property type="gene ID" value="CLYHEMG013127"/>
</dbReference>
<dbReference type="GO" id="GO:0005576">
    <property type="term" value="C:extracellular region"/>
    <property type="evidence" value="ECO:0007669"/>
    <property type="project" value="UniProtKB-SubCell"/>
</dbReference>
<name>A0A7M5WU20_9CNID</name>
<sequence>MTKSKASKILSTGPYTYKGKCYKYEWFFFSRYRKSYSCDKPQKDLAKTRDAVRGELKVCSITKAIVMLKKKHSYGIVGDDRIKVHLKKGDFNAFAVGPYGSSSAQESVEGYSINGGWTSWTPYTSCSKTCGGGIKTISRYCRNPVPQDGGKSCSGRSTYSRSCNTFSCFSKTFLKKKIESIMISKKKLSNTDFAVYLRAQLKTTYPEYRFAVNAYKSIRGSSKHSMQGYSYVYIFRKHGRNVVVSYTKKSNKVPNSSTLRAIEKRIVAAIKNKGKDAKKSRQLAWAALKKEGYRVAMVLVVRFGNGLRTRSTGGGVTFENFNSSGSHKSSLVIMLGKA</sequence>
<dbReference type="Gene3D" id="2.20.100.10">
    <property type="entry name" value="Thrombospondin type-1 (TSP1) repeat"/>
    <property type="match status" value="1"/>
</dbReference>
<accession>A0A7M5WU20</accession>
<dbReference type="InterPro" id="IPR000884">
    <property type="entry name" value="TSP1_rpt"/>
</dbReference>
<dbReference type="GO" id="GO:0030198">
    <property type="term" value="P:extracellular matrix organization"/>
    <property type="evidence" value="ECO:0007669"/>
    <property type="project" value="TreeGrafter"/>
</dbReference>
<dbReference type="FunFam" id="2.20.100.10:FF:000001">
    <property type="entry name" value="semaphorin-5A isoform X1"/>
    <property type="match status" value="1"/>
</dbReference>
<dbReference type="OrthoDB" id="5989160at2759"/>
<organism evidence="4 5">
    <name type="scientific">Clytia hemisphaerica</name>
    <dbReference type="NCBI Taxonomy" id="252671"/>
    <lineage>
        <taxon>Eukaryota</taxon>
        <taxon>Metazoa</taxon>
        <taxon>Cnidaria</taxon>
        <taxon>Hydrozoa</taxon>
        <taxon>Hydroidolina</taxon>
        <taxon>Leptothecata</taxon>
        <taxon>Obeliida</taxon>
        <taxon>Clytiidae</taxon>
        <taxon>Clytia</taxon>
    </lineage>
</organism>
<dbReference type="PROSITE" id="PS50092">
    <property type="entry name" value="TSP1"/>
    <property type="match status" value="1"/>
</dbReference>
<protein>
    <submittedName>
        <fullName evidence="4">Uncharacterized protein</fullName>
    </submittedName>
</protein>
<dbReference type="PANTHER" id="PTHR13723:SF278">
    <property type="entry name" value="ADAM METALLOPEPTIDASE WITH THROMBOSPONDIN TYPE 1 MOTIF A, ISOFORM B"/>
    <property type="match status" value="1"/>
</dbReference>
<dbReference type="InterPro" id="IPR036383">
    <property type="entry name" value="TSP1_rpt_sf"/>
</dbReference>
<dbReference type="GO" id="GO:0031012">
    <property type="term" value="C:extracellular matrix"/>
    <property type="evidence" value="ECO:0007669"/>
    <property type="project" value="TreeGrafter"/>
</dbReference>
<dbReference type="SMART" id="SM00209">
    <property type="entry name" value="TSP1"/>
    <property type="match status" value="1"/>
</dbReference>
<dbReference type="GO" id="GO:0004222">
    <property type="term" value="F:metalloendopeptidase activity"/>
    <property type="evidence" value="ECO:0007669"/>
    <property type="project" value="TreeGrafter"/>
</dbReference>
<dbReference type="InterPro" id="IPR050439">
    <property type="entry name" value="ADAMTS_ADAMTS-like"/>
</dbReference>
<evidence type="ECO:0000256" key="1">
    <source>
        <dbReference type="ARBA" id="ARBA00004613"/>
    </source>
</evidence>
<evidence type="ECO:0000313" key="5">
    <source>
        <dbReference type="Proteomes" id="UP000594262"/>
    </source>
</evidence>
<evidence type="ECO:0000313" key="4">
    <source>
        <dbReference type="EnsemblMetazoa" id="CLYHEMP013127.1"/>
    </source>
</evidence>
<dbReference type="SUPFAM" id="SSF82895">
    <property type="entry name" value="TSP-1 type 1 repeat"/>
    <property type="match status" value="1"/>
</dbReference>
<evidence type="ECO:0000256" key="2">
    <source>
        <dbReference type="ARBA" id="ARBA00022525"/>
    </source>
</evidence>
<dbReference type="PANTHER" id="PTHR13723">
    <property type="entry name" value="ADAMTS A DISINTEGRIN AND METALLOPROTEASE WITH THROMBOSPONDIN MOTIFS PROTEASE"/>
    <property type="match status" value="1"/>
</dbReference>
<comment type="subcellular location">
    <subcellularLocation>
        <location evidence="1">Secreted</location>
    </subcellularLocation>
</comment>
<dbReference type="GO" id="GO:0006508">
    <property type="term" value="P:proteolysis"/>
    <property type="evidence" value="ECO:0007669"/>
    <property type="project" value="TreeGrafter"/>
</dbReference>
<dbReference type="AlphaFoldDB" id="A0A7M5WU20"/>
<reference evidence="4" key="1">
    <citation type="submission" date="2021-01" db="UniProtKB">
        <authorList>
            <consortium name="EnsemblMetazoa"/>
        </authorList>
    </citation>
    <scope>IDENTIFICATION</scope>
</reference>
<keyword evidence="2" id="KW-0964">Secreted</keyword>
<keyword evidence="5" id="KW-1185">Reference proteome</keyword>
<keyword evidence="3" id="KW-1015">Disulfide bond</keyword>
<evidence type="ECO:0000256" key="3">
    <source>
        <dbReference type="ARBA" id="ARBA00023157"/>
    </source>
</evidence>
<proteinExistence type="predicted"/>